<sequence length="670" mass="71099">MHPFHPRPHPTRRAPRRPGRTRRLAATAAALAGALIGTGGLAAVQPASAAGTQVQVYWSSESRTSGFAPMDGNWFTNPAAGLAGTPYQLSRQPDLTAGGASGTATITADTGTRYQSVMGVGSSLEESTIYNLSRMSPAARDAALHKLVDPVSGAGFNVARIPLGTSDFTARTFYTYDDGAPDPTLSRFSIQHDIDYNIIGVLREAKAINPDLQLFGSVWSPPAWMKTNNSLIGGSLPDSNIGVLATYLRKAVTAYAAQGLPLTALTLQNEPLFSPPDYPGMTLTADQERRLAVALRGELNANGAASTKIWAFDHNFSDGASYTSGVLGAPGSPSDAFNAVDGIAFHDYGGDPSTMGQVKANYPGKDVAMTERAVWGTAGADRIVQYFRNQSIMYEDWVTMLDQNRKPEQWSGSPDPSMLIQSASNPDTYWATPEYYIFSQFSKFVARGAQRVSTNYGSTGTVTDVAFLNPDGSLVTVVVNQTGANQPFTLRNGTQQIASTLPAKTVGTYIWPASTGGTTPGTLDPTAWYTVTNANSHKCLDATGGSTANGTAVQQWTCTAGNTNQQWQFQPTDSGFYKVVTRKSAGAAWDVTGGTAATGNGVKIQLWSYGGATNEQFKPVSHPDGSYTFTPRNNTANCLDVTDVSTADGALLQQWSCTGGPAQSFTLARQ</sequence>
<dbReference type="Pfam" id="PF17189">
    <property type="entry name" value="Glyco_hydro_30C"/>
    <property type="match status" value="1"/>
</dbReference>
<dbReference type="Gene3D" id="3.20.20.80">
    <property type="entry name" value="Glycosidases"/>
    <property type="match status" value="1"/>
</dbReference>
<dbReference type="InterPro" id="IPR013780">
    <property type="entry name" value="Glyco_hydro_b"/>
</dbReference>
<comment type="similarity">
    <text evidence="1 4">Belongs to the glycosyl hydrolase 30 family.</text>
</comment>
<reference evidence="8 9" key="1">
    <citation type="submission" date="2020-03" db="EMBL/GenBank/DDBJ databases">
        <title>WGS of actinomycetes isolated from Thailand.</title>
        <authorList>
            <person name="Thawai C."/>
        </authorList>
    </citation>
    <scope>NUCLEOTIDE SEQUENCE [LARGE SCALE GENOMIC DNA]</scope>
    <source>
        <strain evidence="8 9">PRB2-1</strain>
    </source>
</reference>
<dbReference type="GO" id="GO:0016787">
    <property type="term" value="F:hydrolase activity"/>
    <property type="evidence" value="ECO:0007669"/>
    <property type="project" value="UniProtKB-KW"/>
</dbReference>
<dbReference type="InterPro" id="IPR033452">
    <property type="entry name" value="GH30_C"/>
</dbReference>
<dbReference type="Gene3D" id="2.60.40.1180">
    <property type="entry name" value="Golgi alpha-mannosidase II"/>
    <property type="match status" value="1"/>
</dbReference>
<evidence type="ECO:0000256" key="5">
    <source>
        <dbReference type="SAM" id="MobiDB-lite"/>
    </source>
</evidence>
<name>A0ABX1A033_9ACTN</name>
<accession>A0ABX1A033</accession>
<evidence type="ECO:0000313" key="8">
    <source>
        <dbReference type="EMBL" id="NJP48131.1"/>
    </source>
</evidence>
<dbReference type="InterPro" id="IPR033453">
    <property type="entry name" value="Glyco_hydro_30_TIM-barrel"/>
</dbReference>
<dbReference type="PANTHER" id="PTHR11069:SF23">
    <property type="entry name" value="LYSOSOMAL ACID GLUCOSYLCERAMIDASE"/>
    <property type="match status" value="1"/>
</dbReference>
<evidence type="ECO:0000256" key="6">
    <source>
        <dbReference type="SAM" id="SignalP"/>
    </source>
</evidence>
<feature type="chain" id="PRO_5045617975" evidence="6">
    <location>
        <begin position="50"/>
        <end position="670"/>
    </location>
</feature>
<dbReference type="InterPro" id="IPR000772">
    <property type="entry name" value="Ricin_B_lectin"/>
</dbReference>
<dbReference type="Gene3D" id="2.80.10.50">
    <property type="match status" value="1"/>
</dbReference>
<evidence type="ECO:0000256" key="3">
    <source>
        <dbReference type="ARBA" id="ARBA00022801"/>
    </source>
</evidence>
<comment type="caution">
    <text evidence="8">The sequence shown here is derived from an EMBL/GenBank/DDBJ whole genome shotgun (WGS) entry which is preliminary data.</text>
</comment>
<keyword evidence="4" id="KW-0326">Glycosidase</keyword>
<evidence type="ECO:0000313" key="9">
    <source>
        <dbReference type="Proteomes" id="UP000734511"/>
    </source>
</evidence>
<dbReference type="Proteomes" id="UP000734511">
    <property type="component" value="Unassembled WGS sequence"/>
</dbReference>
<keyword evidence="9" id="KW-1185">Reference proteome</keyword>
<evidence type="ECO:0000256" key="1">
    <source>
        <dbReference type="ARBA" id="ARBA00005382"/>
    </source>
</evidence>
<dbReference type="PROSITE" id="PS50231">
    <property type="entry name" value="RICIN_B_LECTIN"/>
    <property type="match status" value="1"/>
</dbReference>
<feature type="region of interest" description="Disordered" evidence="5">
    <location>
        <begin position="1"/>
        <end position="20"/>
    </location>
</feature>
<feature type="signal peptide" evidence="6">
    <location>
        <begin position="1"/>
        <end position="49"/>
    </location>
</feature>
<keyword evidence="2 6" id="KW-0732">Signal</keyword>
<evidence type="ECO:0000256" key="4">
    <source>
        <dbReference type="RuleBase" id="RU361188"/>
    </source>
</evidence>
<dbReference type="RefSeq" id="WP_167986951.1">
    <property type="nucleotide sequence ID" value="NZ_JAATEJ010000040.1"/>
</dbReference>
<dbReference type="InterPro" id="IPR001139">
    <property type="entry name" value="Glyco_hydro_30"/>
</dbReference>
<dbReference type="Pfam" id="PF14200">
    <property type="entry name" value="RicinB_lectin_2"/>
    <property type="match status" value="2"/>
</dbReference>
<organism evidence="8 9">
    <name type="scientific">Actinacidiphila epipremni</name>
    <dbReference type="NCBI Taxonomy" id="2053013"/>
    <lineage>
        <taxon>Bacteria</taxon>
        <taxon>Bacillati</taxon>
        <taxon>Actinomycetota</taxon>
        <taxon>Actinomycetes</taxon>
        <taxon>Kitasatosporales</taxon>
        <taxon>Streptomycetaceae</taxon>
        <taxon>Actinacidiphila</taxon>
    </lineage>
</organism>
<protein>
    <submittedName>
        <fullName evidence="8">Glycosyl hydrolase</fullName>
    </submittedName>
</protein>
<dbReference type="InterPro" id="IPR035992">
    <property type="entry name" value="Ricin_B-like_lectins"/>
</dbReference>
<dbReference type="SUPFAM" id="SSF50370">
    <property type="entry name" value="Ricin B-like lectins"/>
    <property type="match status" value="1"/>
</dbReference>
<dbReference type="SUPFAM" id="SSF51011">
    <property type="entry name" value="Glycosyl hydrolase domain"/>
    <property type="match status" value="1"/>
</dbReference>
<evidence type="ECO:0000256" key="2">
    <source>
        <dbReference type="ARBA" id="ARBA00022729"/>
    </source>
</evidence>
<dbReference type="SMART" id="SM00458">
    <property type="entry name" value="RICIN"/>
    <property type="match status" value="1"/>
</dbReference>
<keyword evidence="3 4" id="KW-0378">Hydrolase</keyword>
<dbReference type="PANTHER" id="PTHR11069">
    <property type="entry name" value="GLUCOSYLCERAMIDASE"/>
    <property type="match status" value="1"/>
</dbReference>
<gene>
    <name evidence="8" type="ORF">HCN08_32720</name>
</gene>
<proteinExistence type="inferred from homology"/>
<dbReference type="EMBL" id="JAATEJ010000040">
    <property type="protein sequence ID" value="NJP48131.1"/>
    <property type="molecule type" value="Genomic_DNA"/>
</dbReference>
<dbReference type="Pfam" id="PF02055">
    <property type="entry name" value="Glyco_hydro_30"/>
    <property type="match status" value="1"/>
</dbReference>
<feature type="domain" description="Ricin B lectin" evidence="7">
    <location>
        <begin position="528"/>
        <end position="668"/>
    </location>
</feature>
<dbReference type="SUPFAM" id="SSF51445">
    <property type="entry name" value="(Trans)glycosidases"/>
    <property type="match status" value="1"/>
</dbReference>
<dbReference type="InterPro" id="IPR017853">
    <property type="entry name" value="GH"/>
</dbReference>
<evidence type="ECO:0000259" key="7">
    <source>
        <dbReference type="SMART" id="SM00458"/>
    </source>
</evidence>